<organism evidence="1 2">
    <name type="scientific">Gellertiella hungarica</name>
    <dbReference type="NCBI Taxonomy" id="1572859"/>
    <lineage>
        <taxon>Bacteria</taxon>
        <taxon>Pseudomonadati</taxon>
        <taxon>Pseudomonadota</taxon>
        <taxon>Alphaproteobacteria</taxon>
        <taxon>Hyphomicrobiales</taxon>
        <taxon>Rhizobiaceae</taxon>
        <taxon>Gellertiella</taxon>
    </lineage>
</organism>
<dbReference type="RefSeq" id="WP_183368411.1">
    <property type="nucleotide sequence ID" value="NZ_JACIEZ010000015.1"/>
</dbReference>
<dbReference type="InterPro" id="IPR021791">
    <property type="entry name" value="Phage_TAC_11"/>
</dbReference>
<protein>
    <recommendedName>
        <fullName evidence="3">Gene transfer agent family protein</fullName>
    </recommendedName>
</protein>
<name>A0A7W6J9A8_9HYPH</name>
<accession>A0A7W6J9A8</accession>
<keyword evidence="2" id="KW-1185">Reference proteome</keyword>
<dbReference type="Pfam" id="PF11836">
    <property type="entry name" value="Phage_TAC_11"/>
    <property type="match status" value="1"/>
</dbReference>
<dbReference type="EMBL" id="JACIEZ010000015">
    <property type="protein sequence ID" value="MBB4067174.1"/>
    <property type="molecule type" value="Genomic_DNA"/>
</dbReference>
<evidence type="ECO:0008006" key="3">
    <source>
        <dbReference type="Google" id="ProtNLM"/>
    </source>
</evidence>
<comment type="caution">
    <text evidence="1">The sequence shown here is derived from an EMBL/GenBank/DDBJ whole genome shotgun (WGS) entry which is preliminary data.</text>
</comment>
<proteinExistence type="predicted"/>
<dbReference type="Proteomes" id="UP000528286">
    <property type="component" value="Unassembled WGS sequence"/>
</dbReference>
<dbReference type="AlphaFoldDB" id="A0A7W6J9A8"/>
<sequence>MKHTAFFGDAEYTFALTDPMIEELQAKTATGIGALYMRVVNSNFRLADLLEIIRLGLIGGGTSPEAAKRLVDTYGKDRPFDETFPLALDILDARWTGKAEVAAMNDAREQVEA</sequence>
<evidence type="ECO:0000313" key="1">
    <source>
        <dbReference type="EMBL" id="MBB4067174.1"/>
    </source>
</evidence>
<reference evidence="1 2" key="1">
    <citation type="submission" date="2020-08" db="EMBL/GenBank/DDBJ databases">
        <title>Genomic Encyclopedia of Type Strains, Phase IV (KMG-IV): sequencing the most valuable type-strain genomes for metagenomic binning, comparative biology and taxonomic classification.</title>
        <authorList>
            <person name="Goeker M."/>
        </authorList>
    </citation>
    <scope>NUCLEOTIDE SEQUENCE [LARGE SCALE GENOMIC DNA]</scope>
    <source>
        <strain evidence="1 2">DSM 29853</strain>
    </source>
</reference>
<gene>
    <name evidence="1" type="ORF">GGR23_004403</name>
</gene>
<evidence type="ECO:0000313" key="2">
    <source>
        <dbReference type="Proteomes" id="UP000528286"/>
    </source>
</evidence>